<keyword evidence="2" id="KW-0808">Transferase</keyword>
<name>A0ABV7EG19_9SPHN</name>
<dbReference type="EC" id="2.1.1.64" evidence="2"/>
<dbReference type="GO" id="GO:0032259">
    <property type="term" value="P:methylation"/>
    <property type="evidence" value="ECO:0007669"/>
    <property type="project" value="UniProtKB-KW"/>
</dbReference>
<dbReference type="Proteomes" id="UP001595378">
    <property type="component" value="Unassembled WGS sequence"/>
</dbReference>
<evidence type="ECO:0000313" key="3">
    <source>
        <dbReference type="Proteomes" id="UP001595378"/>
    </source>
</evidence>
<dbReference type="CDD" id="cd02440">
    <property type="entry name" value="AdoMet_MTases"/>
    <property type="match status" value="1"/>
</dbReference>
<dbReference type="GO" id="GO:0102208">
    <property type="term" value="F:2-polyprenyl-6-hydroxyphenol methylase activity"/>
    <property type="evidence" value="ECO:0007669"/>
    <property type="project" value="UniProtKB-EC"/>
</dbReference>
<comment type="caution">
    <text evidence="2">The sequence shown here is derived from an EMBL/GenBank/DDBJ whole genome shotgun (WGS) entry which is preliminary data.</text>
</comment>
<sequence length="272" mass="29769">MCTELPQRLEAGAAVDPQFDRAHETSPSRPLPPLTANASLRWDVVQRLLPADPGRVLEIGCGRGTVAARIARRASHLVAVEPDKTSFALAKANLAGLGEVHNCMSFELDPDERFDTICAFEVLEHIADDQAALTEWRAKLKPGGQLVLSVPAWQERFAELDELAGHFRRYDPAQMEALLHEAGFTDITVELYGFPAGHVLEAIRNALAKRSLAAGAHMLDIVERTAGSGRLLQPGKDWMNDLIALAARPLVWLQRLFPNRGVGLVARARKPG</sequence>
<feature type="region of interest" description="Disordered" evidence="1">
    <location>
        <begin position="13"/>
        <end position="34"/>
    </location>
</feature>
<reference evidence="3" key="1">
    <citation type="journal article" date="2019" name="Int. J. Syst. Evol. Microbiol.">
        <title>The Global Catalogue of Microorganisms (GCM) 10K type strain sequencing project: providing services to taxonomists for standard genome sequencing and annotation.</title>
        <authorList>
            <consortium name="The Broad Institute Genomics Platform"/>
            <consortium name="The Broad Institute Genome Sequencing Center for Infectious Disease"/>
            <person name="Wu L."/>
            <person name="Ma J."/>
        </authorList>
    </citation>
    <scope>NUCLEOTIDE SEQUENCE [LARGE SCALE GENOMIC DNA]</scope>
    <source>
        <strain evidence="3">KCTC 52606</strain>
    </source>
</reference>
<evidence type="ECO:0000256" key="1">
    <source>
        <dbReference type="SAM" id="MobiDB-lite"/>
    </source>
</evidence>
<dbReference type="Gene3D" id="3.40.50.150">
    <property type="entry name" value="Vaccinia Virus protein VP39"/>
    <property type="match status" value="1"/>
</dbReference>
<accession>A0ABV7EG19</accession>
<dbReference type="GO" id="GO:0061542">
    <property type="term" value="F:3-demethylubiquinol 3-O-methyltransferase activity"/>
    <property type="evidence" value="ECO:0007669"/>
    <property type="project" value="UniProtKB-EC"/>
</dbReference>
<dbReference type="EMBL" id="JBHRSU010000028">
    <property type="protein sequence ID" value="MFC3100896.1"/>
    <property type="molecule type" value="Genomic_DNA"/>
</dbReference>
<gene>
    <name evidence="2" type="ORF">ACFODK_08350</name>
</gene>
<keyword evidence="3" id="KW-1185">Reference proteome</keyword>
<organism evidence="2 3">
    <name type="scientific">Alteraurantiacibacter lauratis</name>
    <dbReference type="NCBI Taxonomy" id="2054627"/>
    <lineage>
        <taxon>Bacteria</taxon>
        <taxon>Pseudomonadati</taxon>
        <taxon>Pseudomonadota</taxon>
        <taxon>Alphaproteobacteria</taxon>
        <taxon>Sphingomonadales</taxon>
        <taxon>Erythrobacteraceae</taxon>
        <taxon>Alteraurantiacibacter</taxon>
    </lineage>
</organism>
<dbReference type="RefSeq" id="WP_336919957.1">
    <property type="nucleotide sequence ID" value="NZ_JBANRN010000013.1"/>
</dbReference>
<dbReference type="EC" id="2.1.1.222" evidence="2"/>
<evidence type="ECO:0000313" key="2">
    <source>
        <dbReference type="EMBL" id="MFC3100896.1"/>
    </source>
</evidence>
<dbReference type="InterPro" id="IPR029063">
    <property type="entry name" value="SAM-dependent_MTases_sf"/>
</dbReference>
<protein>
    <submittedName>
        <fullName evidence="2">Class I SAM-dependent methyltransferase</fullName>
        <ecNumber evidence="2">2.1.1.222</ecNumber>
        <ecNumber evidence="2">2.1.1.64</ecNumber>
    </submittedName>
</protein>
<proteinExistence type="predicted"/>
<keyword evidence="2" id="KW-0489">Methyltransferase</keyword>
<dbReference type="SUPFAM" id="SSF53335">
    <property type="entry name" value="S-adenosyl-L-methionine-dependent methyltransferases"/>
    <property type="match status" value="1"/>
</dbReference>
<dbReference type="PANTHER" id="PTHR43861">
    <property type="entry name" value="TRANS-ACONITATE 2-METHYLTRANSFERASE-RELATED"/>
    <property type="match status" value="1"/>
</dbReference>
<dbReference type="Pfam" id="PF13489">
    <property type="entry name" value="Methyltransf_23"/>
    <property type="match status" value="1"/>
</dbReference>